<evidence type="ECO:0000256" key="6">
    <source>
        <dbReference type="ARBA" id="ARBA00022755"/>
    </source>
</evidence>
<dbReference type="Gene3D" id="3.40.50.880">
    <property type="match status" value="1"/>
</dbReference>
<dbReference type="Gene3D" id="3.40.50.620">
    <property type="entry name" value="HUPs"/>
    <property type="match status" value="1"/>
</dbReference>
<keyword evidence="8 9" id="KW-0315">Glutamine amidotransferase</keyword>
<comment type="pathway">
    <text evidence="2 9">Purine metabolism; GMP biosynthesis; GMP from XMP (L-Gln route): step 1/1.</text>
</comment>
<dbReference type="GO" id="GO:0005829">
    <property type="term" value="C:cytosol"/>
    <property type="evidence" value="ECO:0007669"/>
    <property type="project" value="TreeGrafter"/>
</dbReference>
<evidence type="ECO:0000256" key="5">
    <source>
        <dbReference type="ARBA" id="ARBA00022749"/>
    </source>
</evidence>
<dbReference type="InterPro" id="IPR004739">
    <property type="entry name" value="GMP_synth_GATase"/>
</dbReference>
<comment type="catalytic activity">
    <reaction evidence="9">
        <text>XMP + L-glutamine + ATP + H2O = GMP + L-glutamate + AMP + diphosphate + 2 H(+)</text>
        <dbReference type="Rhea" id="RHEA:11680"/>
        <dbReference type="ChEBI" id="CHEBI:15377"/>
        <dbReference type="ChEBI" id="CHEBI:15378"/>
        <dbReference type="ChEBI" id="CHEBI:29985"/>
        <dbReference type="ChEBI" id="CHEBI:30616"/>
        <dbReference type="ChEBI" id="CHEBI:33019"/>
        <dbReference type="ChEBI" id="CHEBI:57464"/>
        <dbReference type="ChEBI" id="CHEBI:58115"/>
        <dbReference type="ChEBI" id="CHEBI:58359"/>
        <dbReference type="ChEBI" id="CHEBI:456215"/>
        <dbReference type="EC" id="6.3.5.2"/>
    </reaction>
</comment>
<keyword evidence="5 9" id="KW-0332">GMP biosynthesis</keyword>
<dbReference type="InterPro" id="IPR017926">
    <property type="entry name" value="GATASE"/>
</dbReference>
<evidence type="ECO:0000256" key="9">
    <source>
        <dbReference type="HAMAP-Rule" id="MF_00344"/>
    </source>
</evidence>
<evidence type="ECO:0000313" key="13">
    <source>
        <dbReference type="Proteomes" id="UP000245380"/>
    </source>
</evidence>
<feature type="domain" description="GMPS ATP-PPase" evidence="11">
    <location>
        <begin position="199"/>
        <end position="388"/>
    </location>
</feature>
<dbReference type="PANTHER" id="PTHR11922">
    <property type="entry name" value="GMP SYNTHASE-RELATED"/>
    <property type="match status" value="1"/>
</dbReference>
<keyword evidence="7 9" id="KW-0067">ATP-binding</keyword>
<evidence type="ECO:0000256" key="3">
    <source>
        <dbReference type="ARBA" id="ARBA00022598"/>
    </source>
</evidence>
<evidence type="ECO:0000256" key="1">
    <source>
        <dbReference type="ARBA" id="ARBA00002332"/>
    </source>
</evidence>
<dbReference type="GO" id="GO:0005524">
    <property type="term" value="F:ATP binding"/>
    <property type="evidence" value="ECO:0007669"/>
    <property type="project" value="UniProtKB-UniRule"/>
</dbReference>
<dbReference type="PRINTS" id="PR00096">
    <property type="entry name" value="GATASE"/>
</dbReference>
<dbReference type="InterPro" id="IPR001674">
    <property type="entry name" value="GMP_synth_C"/>
</dbReference>
<feature type="binding site" evidence="10">
    <location>
        <begin position="226"/>
        <end position="232"/>
    </location>
    <ligand>
        <name>ATP</name>
        <dbReference type="ChEBI" id="CHEBI:30616"/>
    </ligand>
</feature>
<dbReference type="RefSeq" id="WP_109430616.1">
    <property type="nucleotide sequence ID" value="NZ_MPDK01000010.1"/>
</dbReference>
<protein>
    <recommendedName>
        <fullName evidence="9">GMP synthase [glutamine-hydrolyzing]</fullName>
        <ecNumber evidence="9">6.3.5.2</ecNumber>
    </recommendedName>
    <alternativeName>
        <fullName evidence="9">GMP synthetase</fullName>
    </alternativeName>
    <alternativeName>
        <fullName evidence="9">Glutamine amidotransferase</fullName>
    </alternativeName>
</protein>
<dbReference type="PANTHER" id="PTHR11922:SF2">
    <property type="entry name" value="GMP SYNTHASE [GLUTAMINE-HYDROLYZING]"/>
    <property type="match status" value="1"/>
</dbReference>
<evidence type="ECO:0000313" key="12">
    <source>
        <dbReference type="EMBL" id="PWI57685.1"/>
    </source>
</evidence>
<dbReference type="EC" id="6.3.5.2" evidence="9"/>
<reference evidence="12 13" key="1">
    <citation type="submission" date="2016-11" db="EMBL/GenBank/DDBJ databases">
        <title>Comparative genomics of Acidibacillus ferroxidans species.</title>
        <authorList>
            <person name="Oliveira G."/>
            <person name="Nunes G."/>
            <person name="Oliveira R."/>
            <person name="Araujo F."/>
            <person name="Salim A."/>
            <person name="Scholte L."/>
            <person name="Morais D."/>
            <person name="Nancucheo I."/>
            <person name="Johnson D.B."/>
            <person name="Grail B."/>
            <person name="Bittencourt J."/>
            <person name="Valadares R."/>
        </authorList>
    </citation>
    <scope>NUCLEOTIDE SEQUENCE [LARGE SCALE GENOMIC DNA]</scope>
    <source>
        <strain evidence="12 13">Y002</strain>
    </source>
</reference>
<dbReference type="InterPro" id="IPR022955">
    <property type="entry name" value="GMP_synthase"/>
</dbReference>
<dbReference type="GO" id="GO:0003921">
    <property type="term" value="F:GMP synthase activity"/>
    <property type="evidence" value="ECO:0007669"/>
    <property type="project" value="InterPro"/>
</dbReference>
<dbReference type="EMBL" id="MPDK01000010">
    <property type="protein sequence ID" value="PWI57685.1"/>
    <property type="molecule type" value="Genomic_DNA"/>
</dbReference>
<dbReference type="Pfam" id="PF00958">
    <property type="entry name" value="GMP_synt_C"/>
    <property type="match status" value="1"/>
</dbReference>
<dbReference type="Pfam" id="PF03054">
    <property type="entry name" value="tRNA_Me_trans"/>
    <property type="match status" value="1"/>
</dbReference>
<dbReference type="AlphaFoldDB" id="A0A2U3D8T6"/>
<dbReference type="NCBIfam" id="NF000848">
    <property type="entry name" value="PRK00074.1"/>
    <property type="match status" value="1"/>
</dbReference>
<dbReference type="InterPro" id="IPR025777">
    <property type="entry name" value="GMPS_ATP_PPase_dom"/>
</dbReference>
<gene>
    <name evidence="9" type="primary">guaA</name>
    <name evidence="12" type="ORF">BM613_07720</name>
</gene>
<dbReference type="NCBIfam" id="TIGR00888">
    <property type="entry name" value="guaA_Nterm"/>
    <property type="match status" value="1"/>
</dbReference>
<dbReference type="FunFam" id="3.30.300.10:FF:000002">
    <property type="entry name" value="GMP synthase [glutamine-hydrolyzing]"/>
    <property type="match status" value="1"/>
</dbReference>
<comment type="function">
    <text evidence="1 9">Catalyzes the synthesis of GMP from XMP.</text>
</comment>
<dbReference type="InterPro" id="IPR029062">
    <property type="entry name" value="Class_I_gatase-like"/>
</dbReference>
<sequence length="513" mass="57159">MLNEQRERVVVLDFGGQYNQLIARRIRDLHVYSELLAHDITADELRALPIKGIVFSGGPRSVYEDGAPRVDPAIYELGIPILGICYGMQLMARDFHAHVDRAQMREYGQAIVETTGKAPLFVGTPDQQRVWMSHSDIVTSPPPGFQIDAVTSSAPVAAMSAPDRKLFGVQFHPEVQHTDYGDAILRNFLFDVCGCEPNWSMDSFIDRAIAEIRAQVGDKRVLMALSGGVDSSVTAALLHRAIGDRLTCVFVDHGLLRLGEAEQVMEMFAGVFQMDIRKIDARDRFFALLRGVTDPEVKRKRIGTEFVRVFDETARDLGEYAFLGQGTLYTDVIESGTKTAATIKSHHNVGGLPKDMRFQLIEPLRSLFKDEARALGEQLGLPHAFVWRQPFPGPGLAIRVIGEVTPERVDILQKADAIVREEVINNGLEQEVWQYFAVLTDTRSVGVMGDERTYFATVAIRAVTSRDGMTAEFAQIPYHVLAIMSNRICNEVPGVNRVVYDVTSKPPATIEWE</sequence>
<evidence type="ECO:0000256" key="10">
    <source>
        <dbReference type="PROSITE-ProRule" id="PRU00886"/>
    </source>
</evidence>
<dbReference type="PROSITE" id="PS51553">
    <property type="entry name" value="GMPS_ATP_PPASE"/>
    <property type="match status" value="1"/>
</dbReference>
<dbReference type="HAMAP" id="MF_00344">
    <property type="entry name" value="GMP_synthase"/>
    <property type="match status" value="1"/>
</dbReference>
<keyword evidence="4 9" id="KW-0547">Nucleotide-binding</keyword>
<dbReference type="SUPFAM" id="SSF52402">
    <property type="entry name" value="Adenine nucleotide alpha hydrolases-like"/>
    <property type="match status" value="1"/>
</dbReference>
<dbReference type="SUPFAM" id="SSF52317">
    <property type="entry name" value="Class I glutamine amidotransferase-like"/>
    <property type="match status" value="1"/>
</dbReference>
<evidence type="ECO:0000256" key="4">
    <source>
        <dbReference type="ARBA" id="ARBA00022741"/>
    </source>
</evidence>
<comment type="caution">
    <text evidence="12">The sequence shown here is derived from an EMBL/GenBank/DDBJ whole genome shotgun (WGS) entry which is preliminary data.</text>
</comment>
<dbReference type="FunFam" id="3.40.50.620:FF:000001">
    <property type="entry name" value="GMP synthase [glutamine-hydrolyzing]"/>
    <property type="match status" value="1"/>
</dbReference>
<dbReference type="Pfam" id="PF00117">
    <property type="entry name" value="GATase"/>
    <property type="match status" value="1"/>
</dbReference>
<keyword evidence="13" id="KW-1185">Reference proteome</keyword>
<dbReference type="FunFam" id="3.40.50.880:FF:000001">
    <property type="entry name" value="GMP synthase [glutamine-hydrolyzing]"/>
    <property type="match status" value="1"/>
</dbReference>
<evidence type="ECO:0000259" key="11">
    <source>
        <dbReference type="PROSITE" id="PS51553"/>
    </source>
</evidence>
<dbReference type="CDD" id="cd01742">
    <property type="entry name" value="GATase1_GMP_Synthase"/>
    <property type="match status" value="1"/>
</dbReference>
<feature type="active site" evidence="9">
    <location>
        <position position="174"/>
    </location>
</feature>
<dbReference type="NCBIfam" id="TIGR00884">
    <property type="entry name" value="guaA_Cterm"/>
    <property type="match status" value="1"/>
</dbReference>
<feature type="active site" evidence="9">
    <location>
        <position position="172"/>
    </location>
</feature>
<dbReference type="PROSITE" id="PS51273">
    <property type="entry name" value="GATASE_TYPE_1"/>
    <property type="match status" value="1"/>
</dbReference>
<dbReference type="InterPro" id="IPR014729">
    <property type="entry name" value="Rossmann-like_a/b/a_fold"/>
</dbReference>
<dbReference type="SUPFAM" id="SSF54810">
    <property type="entry name" value="GMP synthetase C-terminal dimerisation domain"/>
    <property type="match status" value="1"/>
</dbReference>
<dbReference type="Proteomes" id="UP000245380">
    <property type="component" value="Unassembled WGS sequence"/>
</dbReference>
<organism evidence="12 13">
    <name type="scientific">Sulfoacidibacillus thermotolerans</name>
    <name type="common">Acidibacillus sulfuroxidans</name>
    <dbReference type="NCBI Taxonomy" id="1765684"/>
    <lineage>
        <taxon>Bacteria</taxon>
        <taxon>Bacillati</taxon>
        <taxon>Bacillota</taxon>
        <taxon>Bacilli</taxon>
        <taxon>Bacillales</taxon>
        <taxon>Alicyclobacillaceae</taxon>
        <taxon>Sulfoacidibacillus</taxon>
    </lineage>
</organism>
<comment type="subunit">
    <text evidence="9">Homodimer.</text>
</comment>
<keyword evidence="3 9" id="KW-0436">Ligase</keyword>
<evidence type="ECO:0000256" key="7">
    <source>
        <dbReference type="ARBA" id="ARBA00022840"/>
    </source>
</evidence>
<feature type="active site" description="Nucleophile" evidence="9">
    <location>
        <position position="85"/>
    </location>
</feature>
<accession>A0A2U3D8T6</accession>
<name>A0A2U3D8T6_SULT2</name>
<proteinExistence type="inferred from homology"/>
<dbReference type="UniPathway" id="UPA00189">
    <property type="reaction ID" value="UER00296"/>
</dbReference>
<evidence type="ECO:0000256" key="2">
    <source>
        <dbReference type="ARBA" id="ARBA00005153"/>
    </source>
</evidence>
<dbReference type="CDD" id="cd01997">
    <property type="entry name" value="GMP_synthase_C"/>
    <property type="match status" value="1"/>
</dbReference>
<dbReference type="Gene3D" id="3.30.300.10">
    <property type="match status" value="1"/>
</dbReference>
<evidence type="ECO:0000256" key="8">
    <source>
        <dbReference type="ARBA" id="ARBA00022962"/>
    </source>
</evidence>
<keyword evidence="6 9" id="KW-0658">Purine biosynthesis</keyword>
<dbReference type="PRINTS" id="PR00097">
    <property type="entry name" value="ANTSNTHASEII"/>
</dbReference>